<dbReference type="EMBL" id="QKKF02007683">
    <property type="protein sequence ID" value="RZF45882.1"/>
    <property type="molecule type" value="Genomic_DNA"/>
</dbReference>
<gene>
    <name evidence="8" type="ORF">LSTR_LSTR013933</name>
</gene>
<comment type="similarity">
    <text evidence="2">Belongs to the milton family.</text>
</comment>
<dbReference type="STRING" id="195883.A0A482XJD3"/>
<comment type="caution">
    <text evidence="8">The sequence shown here is derived from an EMBL/GenBank/DDBJ whole genome shotgun (WGS) entry which is preliminary data.</text>
</comment>
<feature type="region of interest" description="Disordered" evidence="6">
    <location>
        <begin position="453"/>
        <end position="514"/>
    </location>
</feature>
<dbReference type="InterPro" id="IPR006933">
    <property type="entry name" value="HAP1_N"/>
</dbReference>
<feature type="compositionally biased region" description="Low complexity" evidence="6">
    <location>
        <begin position="398"/>
        <end position="409"/>
    </location>
</feature>
<dbReference type="AlphaFoldDB" id="A0A482XJD3"/>
<dbReference type="InParanoid" id="A0A482XJD3"/>
<evidence type="ECO:0000313" key="9">
    <source>
        <dbReference type="Proteomes" id="UP000291343"/>
    </source>
</evidence>
<dbReference type="FunCoup" id="A0A482XJD3">
    <property type="interactions" value="780"/>
</dbReference>
<organism evidence="8 9">
    <name type="scientific">Laodelphax striatellus</name>
    <name type="common">Small brown planthopper</name>
    <name type="synonym">Delphax striatella</name>
    <dbReference type="NCBI Taxonomy" id="195883"/>
    <lineage>
        <taxon>Eukaryota</taxon>
        <taxon>Metazoa</taxon>
        <taxon>Ecdysozoa</taxon>
        <taxon>Arthropoda</taxon>
        <taxon>Hexapoda</taxon>
        <taxon>Insecta</taxon>
        <taxon>Pterygota</taxon>
        <taxon>Neoptera</taxon>
        <taxon>Paraneoptera</taxon>
        <taxon>Hemiptera</taxon>
        <taxon>Auchenorrhyncha</taxon>
        <taxon>Fulgoroidea</taxon>
        <taxon>Delphacidae</taxon>
        <taxon>Criomorphinae</taxon>
        <taxon>Laodelphax</taxon>
    </lineage>
</organism>
<evidence type="ECO:0000256" key="3">
    <source>
        <dbReference type="ARBA" id="ARBA00023054"/>
    </source>
</evidence>
<dbReference type="SMR" id="A0A482XJD3"/>
<dbReference type="PANTHER" id="PTHR15751">
    <property type="entry name" value="TRAFFICKING KINESIN-BINDING PROTEIN"/>
    <property type="match status" value="1"/>
</dbReference>
<dbReference type="GO" id="GO:0017022">
    <property type="term" value="F:myosin binding"/>
    <property type="evidence" value="ECO:0007669"/>
    <property type="project" value="TreeGrafter"/>
</dbReference>
<feature type="region of interest" description="Disordered" evidence="6">
    <location>
        <begin position="273"/>
        <end position="326"/>
    </location>
</feature>
<dbReference type="GO" id="GO:0031410">
    <property type="term" value="C:cytoplasmic vesicle"/>
    <property type="evidence" value="ECO:0007669"/>
    <property type="project" value="TreeGrafter"/>
</dbReference>
<dbReference type="Pfam" id="PF04849">
    <property type="entry name" value="HAP1_N"/>
    <property type="match status" value="1"/>
</dbReference>
<dbReference type="OrthoDB" id="6645815at2759"/>
<evidence type="ECO:0000256" key="4">
    <source>
        <dbReference type="ARBA" id="ARBA00023128"/>
    </source>
</evidence>
<evidence type="ECO:0000256" key="2">
    <source>
        <dbReference type="ARBA" id="ARBA00007007"/>
    </source>
</evidence>
<dbReference type="SMART" id="SM01423">
    <property type="entry name" value="Milton"/>
    <property type="match status" value="1"/>
</dbReference>
<feature type="coiled-coil region" evidence="5">
    <location>
        <begin position="15"/>
        <end position="52"/>
    </location>
</feature>
<evidence type="ECO:0000256" key="6">
    <source>
        <dbReference type="SAM" id="MobiDB-lite"/>
    </source>
</evidence>
<feature type="region of interest" description="Disordered" evidence="6">
    <location>
        <begin position="398"/>
        <end position="426"/>
    </location>
</feature>
<keyword evidence="9" id="KW-1185">Reference proteome</keyword>
<reference evidence="8 9" key="1">
    <citation type="journal article" date="2017" name="Gigascience">
        <title>Genome sequence of the small brown planthopper, Laodelphax striatellus.</title>
        <authorList>
            <person name="Zhu J."/>
            <person name="Jiang F."/>
            <person name="Wang X."/>
            <person name="Yang P."/>
            <person name="Bao Y."/>
            <person name="Zhao W."/>
            <person name="Wang W."/>
            <person name="Lu H."/>
            <person name="Wang Q."/>
            <person name="Cui N."/>
            <person name="Li J."/>
            <person name="Chen X."/>
            <person name="Luo L."/>
            <person name="Yu J."/>
            <person name="Kang L."/>
            <person name="Cui F."/>
        </authorList>
    </citation>
    <scope>NUCLEOTIDE SEQUENCE [LARGE SCALE GENOMIC DNA]</scope>
    <source>
        <strain evidence="8">Lst14</strain>
    </source>
</reference>
<keyword evidence="4" id="KW-0496">Mitochondrion</keyword>
<sequence>MIYICTPVGSGQINFEVLQHRISRLEEENVSLRKEACQLAAATDECEEQERRSTYSYLRSNRSSLFERDLEAALRRLTPSAIQARRAALGSDLMGADSGDIRTPDSIMSTGSSHNSFSQMSWKMPDKLKIVKPLEGSLTLHHWSQLATPSLGGLLDDNPGVRVQGGTGLEALGLQTYSLDDMEEDDEEVVHPGKSFQMSQHITTWTNSTVMHPDDCTSVTPSIMGSQMCSAMSSRVSSAAATPVTRSRRNSTSTFSTALGLAKMLNERGIKAATPSTLGSPVYSPTATPANSPDHSPPSSPDRSRSPSPGGGAGGGGGGGYSSPLGLPGFLMSSGAELLRRTLVGTHNSRTLQQRHRSRSRRQPQSQPTTAVATLNKKSNLGLVETLERIGLETIMSPAASTSSSATPAQLQGVLTERSQPSRAPPLVCAAPDVMGVPGRPGTTVLQARLRGAAAAEGGPRKPRTRPDLGTVRGPGRGGAPRPDLGQVRSQDRQQASPLGTLSSMLFGRKGGLL</sequence>
<dbReference type="GO" id="GO:0006605">
    <property type="term" value="P:protein targeting"/>
    <property type="evidence" value="ECO:0007669"/>
    <property type="project" value="TreeGrafter"/>
</dbReference>
<evidence type="ECO:0000256" key="5">
    <source>
        <dbReference type="SAM" id="Coils"/>
    </source>
</evidence>
<feature type="compositionally biased region" description="Polar residues" evidence="6">
    <location>
        <begin position="274"/>
        <end position="288"/>
    </location>
</feature>
<evidence type="ECO:0000256" key="1">
    <source>
        <dbReference type="ARBA" id="ARBA00004173"/>
    </source>
</evidence>
<dbReference type="GO" id="GO:0005739">
    <property type="term" value="C:mitochondrion"/>
    <property type="evidence" value="ECO:0007669"/>
    <property type="project" value="UniProtKB-SubCell"/>
</dbReference>
<keyword evidence="3 5" id="KW-0175">Coiled coil</keyword>
<comment type="subcellular location">
    <subcellularLocation>
        <location evidence="1">Mitochondrion</location>
    </subcellularLocation>
</comment>
<feature type="compositionally biased region" description="Basic residues" evidence="6">
    <location>
        <begin position="353"/>
        <end position="362"/>
    </location>
</feature>
<feature type="domain" description="Trafficking kinesin-binding protein C-terminal" evidence="7">
    <location>
        <begin position="49"/>
        <end position="137"/>
    </location>
</feature>
<dbReference type="Proteomes" id="UP000291343">
    <property type="component" value="Unassembled WGS sequence"/>
</dbReference>
<feature type="region of interest" description="Disordered" evidence="6">
    <location>
        <begin position="346"/>
        <end position="370"/>
    </location>
</feature>
<accession>A0A482XJD3</accession>
<name>A0A482XJD3_LAOST</name>
<feature type="compositionally biased region" description="Gly residues" evidence="6">
    <location>
        <begin position="309"/>
        <end position="321"/>
    </location>
</feature>
<dbReference type="GO" id="GO:0048311">
    <property type="term" value="P:mitochondrion distribution"/>
    <property type="evidence" value="ECO:0007669"/>
    <property type="project" value="TreeGrafter"/>
</dbReference>
<dbReference type="GO" id="GO:0047496">
    <property type="term" value="P:vesicle transport along microtubule"/>
    <property type="evidence" value="ECO:0007669"/>
    <property type="project" value="TreeGrafter"/>
</dbReference>
<feature type="compositionally biased region" description="Polar residues" evidence="6">
    <location>
        <begin position="493"/>
        <end position="504"/>
    </location>
</feature>
<evidence type="ECO:0000259" key="7">
    <source>
        <dbReference type="SMART" id="SM01423"/>
    </source>
</evidence>
<dbReference type="InterPro" id="IPR022154">
    <property type="entry name" value="TRAK1/2_C"/>
</dbReference>
<proteinExistence type="inferred from homology"/>
<evidence type="ECO:0000313" key="8">
    <source>
        <dbReference type="EMBL" id="RZF45882.1"/>
    </source>
</evidence>
<dbReference type="PANTHER" id="PTHR15751:SF12">
    <property type="entry name" value="TRAFFICKING KINESIN-BINDING PROTEIN MILT"/>
    <property type="match status" value="1"/>
</dbReference>
<dbReference type="InterPro" id="IPR051946">
    <property type="entry name" value="Intracell_Traff-Reg"/>
</dbReference>
<protein>
    <recommendedName>
        <fullName evidence="7">Trafficking kinesin-binding protein C-terminal domain-containing protein</fullName>
    </recommendedName>
</protein>
<dbReference type="Pfam" id="PF12448">
    <property type="entry name" value="Milton"/>
    <property type="match status" value="1"/>
</dbReference>